<dbReference type="InParanoid" id="A0A1D3CZU4"/>
<evidence type="ECO:0000259" key="8">
    <source>
        <dbReference type="Pfam" id="PF00122"/>
    </source>
</evidence>
<evidence type="ECO:0000256" key="6">
    <source>
        <dbReference type="ARBA" id="ARBA00022967"/>
    </source>
</evidence>
<dbReference type="GO" id="GO:0006874">
    <property type="term" value="P:intracellular calcium ion homeostasis"/>
    <property type="evidence" value="ECO:0007669"/>
    <property type="project" value="TreeGrafter"/>
</dbReference>
<evidence type="ECO:0000256" key="1">
    <source>
        <dbReference type="ARBA" id="ARBA00004141"/>
    </source>
</evidence>
<dbReference type="Pfam" id="PF00122">
    <property type="entry name" value="E1-E2_ATPase"/>
    <property type="match status" value="1"/>
</dbReference>
<keyword evidence="4" id="KW-0067">ATP-binding</keyword>
<keyword evidence="5" id="KW-0460">Magnesium</keyword>
<name>A0A1D3CZU4_9EIME</name>
<evidence type="ECO:0000256" key="4">
    <source>
        <dbReference type="ARBA" id="ARBA00022840"/>
    </source>
</evidence>
<dbReference type="VEuPathDB" id="ToxoDB:cyc_08369"/>
<keyword evidence="10" id="KW-1185">Reference proteome</keyword>
<evidence type="ECO:0000256" key="5">
    <source>
        <dbReference type="ARBA" id="ARBA00022842"/>
    </source>
</evidence>
<reference evidence="9 10" key="1">
    <citation type="journal article" date="2016" name="BMC Genomics">
        <title>Comparative genomics reveals Cyclospora cayetanensis possesses coccidia-like metabolism and invasion components but unique surface antigens.</title>
        <authorList>
            <person name="Liu S."/>
            <person name="Wang L."/>
            <person name="Zheng H."/>
            <person name="Xu Z."/>
            <person name="Roellig D.M."/>
            <person name="Li N."/>
            <person name="Frace M.A."/>
            <person name="Tang K."/>
            <person name="Arrowood M.J."/>
            <person name="Moss D.M."/>
            <person name="Zhang L."/>
            <person name="Feng Y."/>
            <person name="Xiao L."/>
        </authorList>
    </citation>
    <scope>NUCLEOTIDE SEQUENCE [LARGE SCALE GENOMIC DNA]</scope>
    <source>
        <strain evidence="9 10">CHN_HEN01</strain>
    </source>
</reference>
<organism evidence="9 10">
    <name type="scientific">Cyclospora cayetanensis</name>
    <dbReference type="NCBI Taxonomy" id="88456"/>
    <lineage>
        <taxon>Eukaryota</taxon>
        <taxon>Sar</taxon>
        <taxon>Alveolata</taxon>
        <taxon>Apicomplexa</taxon>
        <taxon>Conoidasida</taxon>
        <taxon>Coccidia</taxon>
        <taxon>Eucoccidiorida</taxon>
        <taxon>Eimeriorina</taxon>
        <taxon>Eimeriidae</taxon>
        <taxon>Cyclospora</taxon>
    </lineage>
</organism>
<dbReference type="InterPro" id="IPR059000">
    <property type="entry name" value="ATPase_P-type_domA"/>
</dbReference>
<dbReference type="GO" id="GO:0005524">
    <property type="term" value="F:ATP binding"/>
    <property type="evidence" value="ECO:0007669"/>
    <property type="project" value="UniProtKB-KW"/>
</dbReference>
<keyword evidence="3" id="KW-0547">Nucleotide-binding</keyword>
<dbReference type="VEuPathDB" id="ToxoDB:LOC34624115"/>
<dbReference type="InterPro" id="IPR008250">
    <property type="entry name" value="ATPase_P-typ_transduc_dom_A_sf"/>
</dbReference>
<keyword evidence="2" id="KW-0479">Metal-binding</keyword>
<dbReference type="PANTHER" id="PTHR45630:SF7">
    <property type="entry name" value="ENDOPLASMIC RETICULUM TRANSMEMBRANE HELIX TRANSLOCASE"/>
    <property type="match status" value="1"/>
</dbReference>
<evidence type="ECO:0000256" key="3">
    <source>
        <dbReference type="ARBA" id="ARBA00022741"/>
    </source>
</evidence>
<feature type="region of interest" description="Disordered" evidence="7">
    <location>
        <begin position="50"/>
        <end position="95"/>
    </location>
</feature>
<dbReference type="GO" id="GO:0046872">
    <property type="term" value="F:metal ion binding"/>
    <property type="evidence" value="ECO:0007669"/>
    <property type="project" value="UniProtKB-KW"/>
</dbReference>
<dbReference type="AlphaFoldDB" id="A0A1D3CZU4"/>
<evidence type="ECO:0000313" key="9">
    <source>
        <dbReference type="EMBL" id="OEH76705.1"/>
    </source>
</evidence>
<dbReference type="PANTHER" id="PTHR45630">
    <property type="entry name" value="CATION-TRANSPORTING ATPASE-RELATED"/>
    <property type="match status" value="1"/>
</dbReference>
<dbReference type="GO" id="GO:0015662">
    <property type="term" value="F:P-type ion transporter activity"/>
    <property type="evidence" value="ECO:0007669"/>
    <property type="project" value="TreeGrafter"/>
</dbReference>
<sequence length="401" mass="42638">METTPLPLGRRAQLLRLRPLYQRVDVLPFAATAFALLVLALREHEALGSQDAAEAPTTGAAHADVPGGPAASRSEAAPVQTGDADTSPSSDLAAASNPKEEAFPWILQTPTAAATACTGGAGTGVATHVFVAAGAEEKDDFLVPIELLQLQQAALATKGTACTAGPPKTGEPETSVADALIRYGRNVYDIPVPPYQQLLMQQLLSPFFCFQVFCVSLWLLDGYWSFPLSTLILLVVVEAQTALKHKRELMRVRDMQRKPPPVYVHRKHCSSGSSGSSGKCTWRLVDSSELLPGDIFCWEVHAGRVGGLLAPADALLLQGTAVVDESLLTGEAIPQAKAGLSLTAADPEALNEALELQGRHKQFAVFAGKFLSPLLPSPPWEARGDAFSAASWKIQNTHTHA</sequence>
<dbReference type="Proteomes" id="UP000095192">
    <property type="component" value="Unassembled WGS sequence"/>
</dbReference>
<gene>
    <name evidence="9" type="ORF">cyc_08369</name>
</gene>
<dbReference type="EMBL" id="JROU02001358">
    <property type="protein sequence ID" value="OEH76705.1"/>
    <property type="molecule type" value="Genomic_DNA"/>
</dbReference>
<keyword evidence="6" id="KW-1278">Translocase</keyword>
<protein>
    <submittedName>
        <fullName evidence="9">P-type ATPase related protein</fullName>
    </submittedName>
</protein>
<dbReference type="GO" id="GO:0005789">
    <property type="term" value="C:endoplasmic reticulum membrane"/>
    <property type="evidence" value="ECO:0007669"/>
    <property type="project" value="TreeGrafter"/>
</dbReference>
<comment type="caution">
    <text evidence="9">The sequence shown here is derived from an EMBL/GenBank/DDBJ whole genome shotgun (WGS) entry which is preliminary data.</text>
</comment>
<evidence type="ECO:0000313" key="10">
    <source>
        <dbReference type="Proteomes" id="UP000095192"/>
    </source>
</evidence>
<feature type="domain" description="P-type ATPase A" evidence="8">
    <location>
        <begin position="281"/>
        <end position="368"/>
    </location>
</feature>
<evidence type="ECO:0000256" key="2">
    <source>
        <dbReference type="ARBA" id="ARBA00022723"/>
    </source>
</evidence>
<dbReference type="SUPFAM" id="SSF81653">
    <property type="entry name" value="Calcium ATPase, transduction domain A"/>
    <property type="match status" value="1"/>
</dbReference>
<evidence type="ECO:0000256" key="7">
    <source>
        <dbReference type="SAM" id="MobiDB-lite"/>
    </source>
</evidence>
<accession>A0A1D3CZU4</accession>
<dbReference type="Gene3D" id="2.70.150.10">
    <property type="entry name" value="Calcium-transporting ATPase, cytoplasmic transduction domain A"/>
    <property type="match status" value="1"/>
</dbReference>
<dbReference type="GO" id="GO:0019829">
    <property type="term" value="F:ATPase-coupled monoatomic cation transmembrane transporter activity"/>
    <property type="evidence" value="ECO:0007669"/>
    <property type="project" value="TreeGrafter"/>
</dbReference>
<proteinExistence type="predicted"/>
<feature type="compositionally biased region" description="Low complexity" evidence="7">
    <location>
        <begin position="52"/>
        <end position="63"/>
    </location>
</feature>
<comment type="subcellular location">
    <subcellularLocation>
        <location evidence="1">Membrane</location>
        <topology evidence="1">Multi-pass membrane protein</topology>
    </subcellularLocation>
</comment>
<dbReference type="InterPro" id="IPR006544">
    <property type="entry name" value="P-type_TPase_V"/>
</dbReference>